<proteinExistence type="predicted"/>
<evidence type="ECO:0000313" key="2">
    <source>
        <dbReference type="EMBL" id="KAF5915002.1"/>
    </source>
</evidence>
<gene>
    <name evidence="2" type="ORF">HPG69_010800</name>
</gene>
<evidence type="ECO:0000313" key="3">
    <source>
        <dbReference type="Proteomes" id="UP000551758"/>
    </source>
</evidence>
<organism evidence="2 3">
    <name type="scientific">Diceros bicornis minor</name>
    <name type="common">South-central black rhinoceros</name>
    <dbReference type="NCBI Taxonomy" id="77932"/>
    <lineage>
        <taxon>Eukaryota</taxon>
        <taxon>Metazoa</taxon>
        <taxon>Chordata</taxon>
        <taxon>Craniata</taxon>
        <taxon>Vertebrata</taxon>
        <taxon>Euteleostomi</taxon>
        <taxon>Mammalia</taxon>
        <taxon>Eutheria</taxon>
        <taxon>Laurasiatheria</taxon>
        <taxon>Perissodactyla</taxon>
        <taxon>Rhinocerotidae</taxon>
        <taxon>Diceros</taxon>
    </lineage>
</organism>
<comment type="caution">
    <text evidence="2">The sequence shown here is derived from an EMBL/GenBank/DDBJ whole genome shotgun (WGS) entry which is preliminary data.</text>
</comment>
<protein>
    <submittedName>
        <fullName evidence="2">Uncharacterized protein</fullName>
    </submittedName>
</protein>
<feature type="region of interest" description="Disordered" evidence="1">
    <location>
        <begin position="22"/>
        <end position="57"/>
    </location>
</feature>
<dbReference type="Proteomes" id="UP000551758">
    <property type="component" value="Unassembled WGS sequence"/>
</dbReference>
<evidence type="ECO:0000256" key="1">
    <source>
        <dbReference type="SAM" id="MobiDB-lite"/>
    </source>
</evidence>
<keyword evidence="3" id="KW-1185">Reference proteome</keyword>
<accession>A0A7J7EGT4</accession>
<name>A0A7J7EGT4_DICBM</name>
<dbReference type="EMBL" id="JACDTQ010002927">
    <property type="protein sequence ID" value="KAF5915002.1"/>
    <property type="molecule type" value="Genomic_DNA"/>
</dbReference>
<reference evidence="2 3" key="1">
    <citation type="journal article" date="2020" name="Mol. Biol. Evol.">
        <title>Interspecific Gene Flow and the Evolution of Specialization in Black and White Rhinoceros.</title>
        <authorList>
            <person name="Moodley Y."/>
            <person name="Westbury M.V."/>
            <person name="Russo I.M."/>
            <person name="Gopalakrishnan S."/>
            <person name="Rakotoarivelo A."/>
            <person name="Olsen R.A."/>
            <person name="Prost S."/>
            <person name="Tunstall T."/>
            <person name="Ryder O.A."/>
            <person name="Dalen L."/>
            <person name="Bruford M.W."/>
        </authorList>
    </citation>
    <scope>NUCLEOTIDE SEQUENCE [LARGE SCALE GENOMIC DNA]</scope>
    <source>
        <strain evidence="2">SBR-YM</strain>
        <tissue evidence="2">Skin</tissue>
    </source>
</reference>
<dbReference type="AlphaFoldDB" id="A0A7J7EGT4"/>
<sequence length="100" mass="10546">MWSPATSGPALGLMRAWPIHNDASETLPEPLHPPTDVTPEPAAEDVRGEHSDTGPTSLSGVILSALGPKNSSTCCLLLLLLPGEPEHGCRLWEEVEKAAS</sequence>